<keyword evidence="2" id="KW-1185">Reference proteome</keyword>
<protein>
    <submittedName>
        <fullName evidence="1">Uncharacterized protein</fullName>
    </submittedName>
</protein>
<dbReference type="Proteomes" id="UP000006038">
    <property type="component" value="Chromosome 5"/>
</dbReference>
<reference evidence="1" key="1">
    <citation type="journal article" date="2013" name="Nat. Commun.">
        <title>Whole-genome sequencing of Oryza brachyantha reveals mechanisms underlying Oryza genome evolution.</title>
        <authorList>
            <person name="Chen J."/>
            <person name="Huang Q."/>
            <person name="Gao D."/>
            <person name="Wang J."/>
            <person name="Lang Y."/>
            <person name="Liu T."/>
            <person name="Li B."/>
            <person name="Bai Z."/>
            <person name="Luis Goicoechea J."/>
            <person name="Liang C."/>
            <person name="Chen C."/>
            <person name="Zhang W."/>
            <person name="Sun S."/>
            <person name="Liao Y."/>
            <person name="Zhang X."/>
            <person name="Yang L."/>
            <person name="Song C."/>
            <person name="Wang M."/>
            <person name="Shi J."/>
            <person name="Liu G."/>
            <person name="Liu J."/>
            <person name="Zhou H."/>
            <person name="Zhou W."/>
            <person name="Yu Q."/>
            <person name="An N."/>
            <person name="Chen Y."/>
            <person name="Cai Q."/>
            <person name="Wang B."/>
            <person name="Liu B."/>
            <person name="Min J."/>
            <person name="Huang Y."/>
            <person name="Wu H."/>
            <person name="Li Z."/>
            <person name="Zhang Y."/>
            <person name="Yin Y."/>
            <person name="Song W."/>
            <person name="Jiang J."/>
            <person name="Jackson S.A."/>
            <person name="Wing R.A."/>
            <person name="Wang J."/>
            <person name="Chen M."/>
        </authorList>
    </citation>
    <scope>NUCLEOTIDE SEQUENCE [LARGE SCALE GENOMIC DNA]</scope>
    <source>
        <strain evidence="1">cv. IRGC 101232</strain>
    </source>
</reference>
<reference evidence="1" key="2">
    <citation type="submission" date="2013-04" db="UniProtKB">
        <authorList>
            <consortium name="EnsemblPlants"/>
        </authorList>
    </citation>
    <scope>IDENTIFICATION</scope>
</reference>
<dbReference type="AlphaFoldDB" id="J3M5R1"/>
<evidence type="ECO:0000313" key="1">
    <source>
        <dbReference type="EnsemblPlants" id="OB05G19350.1"/>
    </source>
</evidence>
<organism evidence="1">
    <name type="scientific">Oryza brachyantha</name>
    <name type="common">malo sina</name>
    <dbReference type="NCBI Taxonomy" id="4533"/>
    <lineage>
        <taxon>Eukaryota</taxon>
        <taxon>Viridiplantae</taxon>
        <taxon>Streptophyta</taxon>
        <taxon>Embryophyta</taxon>
        <taxon>Tracheophyta</taxon>
        <taxon>Spermatophyta</taxon>
        <taxon>Magnoliopsida</taxon>
        <taxon>Liliopsida</taxon>
        <taxon>Poales</taxon>
        <taxon>Poaceae</taxon>
        <taxon>BOP clade</taxon>
        <taxon>Oryzoideae</taxon>
        <taxon>Oryzeae</taxon>
        <taxon>Oryzinae</taxon>
        <taxon>Oryza</taxon>
    </lineage>
</organism>
<sequence length="217" mass="24555">MAKSSEKTFKHFELVRMALPPQRLRQIKITAALQRLPPQPIKVGYGLSIDKIYHLYNFWVGYGLPTEYSIFQIRLKPNLAHYHANSTRPKPIRSRKWLRCFPTVFIPTRTGGYNCHPYSYANWGDGIFPVVCAVMGQAHAMGRAEVDPEGNGQSSAIVISDSRGGVAKVYAEEPIVVDLSDEGDEGSDYELEMKEVDDDDSEGHKYHAYKFTQISKQ</sequence>
<dbReference type="EnsemblPlants" id="OB05G19350.1">
    <property type="protein sequence ID" value="OB05G19350.1"/>
    <property type="gene ID" value="OB05G19350"/>
</dbReference>
<proteinExistence type="predicted"/>
<evidence type="ECO:0000313" key="2">
    <source>
        <dbReference type="Proteomes" id="UP000006038"/>
    </source>
</evidence>
<dbReference type="Gramene" id="OB05G19350.1">
    <property type="protein sequence ID" value="OB05G19350.1"/>
    <property type="gene ID" value="OB05G19350"/>
</dbReference>
<name>J3M5R1_ORYBR</name>
<dbReference type="HOGENOM" id="CLU_1273966_0_0_1"/>
<accession>J3M5R1</accession>